<organism evidence="2 3">
    <name type="scientific">Paracoccus litorisediminis</name>
    <dbReference type="NCBI Taxonomy" id="2006130"/>
    <lineage>
        <taxon>Bacteria</taxon>
        <taxon>Pseudomonadati</taxon>
        <taxon>Pseudomonadota</taxon>
        <taxon>Alphaproteobacteria</taxon>
        <taxon>Rhodobacterales</taxon>
        <taxon>Paracoccaceae</taxon>
        <taxon>Paracoccus</taxon>
    </lineage>
</organism>
<dbReference type="Pfam" id="PF01882">
    <property type="entry name" value="DUF58"/>
    <property type="match status" value="1"/>
</dbReference>
<feature type="domain" description="DUF58" evidence="1">
    <location>
        <begin position="55"/>
        <end position="189"/>
    </location>
</feature>
<sequence length="282" mass="29965">MVTLPRALDHPGLRLTEAELLALRPPAHTARLRPASRRPGALPARISGQGIDLREIRAFADGDDPRRIDPAASARTGHLHVRSFHEDRDDSTLLIADFRRPMLWGTGTALRSVRAARHLAMLGWRAIDRGGSVGLLVAGDAAPASLAASAGQAQMRQLARLLTHSHDLALVRQTDHGPASLAPVLALALRQSSAGGRVHLATGPEALAGIEPALGQLARSRRVEIHLILDPAETQPPRPALAVTDGAASRFGRIAALDPQPLLAHLRKLGATPHLVWPDDAG</sequence>
<dbReference type="Proteomes" id="UP000449846">
    <property type="component" value="Unassembled WGS sequence"/>
</dbReference>
<evidence type="ECO:0000259" key="1">
    <source>
        <dbReference type="Pfam" id="PF01882"/>
    </source>
</evidence>
<proteinExistence type="predicted"/>
<accession>A0A844HML6</accession>
<dbReference type="PANTHER" id="PTHR33608:SF12">
    <property type="entry name" value="DUF58 DOMAIN-CONTAINING PROTEIN"/>
    <property type="match status" value="1"/>
</dbReference>
<dbReference type="InterPro" id="IPR002881">
    <property type="entry name" value="DUF58"/>
</dbReference>
<name>A0A844HML6_9RHOB</name>
<evidence type="ECO:0000313" key="3">
    <source>
        <dbReference type="Proteomes" id="UP000449846"/>
    </source>
</evidence>
<evidence type="ECO:0000313" key="2">
    <source>
        <dbReference type="EMBL" id="MTH60268.1"/>
    </source>
</evidence>
<dbReference type="AlphaFoldDB" id="A0A844HML6"/>
<dbReference type="PANTHER" id="PTHR33608">
    <property type="entry name" value="BLL2464 PROTEIN"/>
    <property type="match status" value="1"/>
</dbReference>
<comment type="caution">
    <text evidence="2">The sequence shown here is derived from an EMBL/GenBank/DDBJ whole genome shotgun (WGS) entry which is preliminary data.</text>
</comment>
<reference evidence="2 3" key="1">
    <citation type="submission" date="2019-11" db="EMBL/GenBank/DDBJ databases">
        <authorList>
            <person name="Dong K."/>
        </authorList>
    </citation>
    <scope>NUCLEOTIDE SEQUENCE [LARGE SCALE GENOMIC DNA]</scope>
    <source>
        <strain evidence="2 3">NBRC 112902</strain>
    </source>
</reference>
<dbReference type="EMBL" id="WMIG01000007">
    <property type="protein sequence ID" value="MTH60268.1"/>
    <property type="molecule type" value="Genomic_DNA"/>
</dbReference>
<keyword evidence="3" id="KW-1185">Reference proteome</keyword>
<gene>
    <name evidence="2" type="ORF">GL300_13720</name>
</gene>
<protein>
    <submittedName>
        <fullName evidence="2">DUF58 domain-containing protein</fullName>
    </submittedName>
</protein>